<dbReference type="PANTHER" id="PTHR22906:SF21">
    <property type="entry name" value="SEMA DOMAIN-CONTAINING PROTEIN"/>
    <property type="match status" value="1"/>
</dbReference>
<dbReference type="PROSITE" id="PS50092">
    <property type="entry name" value="TSP1"/>
    <property type="match status" value="1"/>
</dbReference>
<sequence>MVIYCRICIGSGCHGSSNDQAFCNEHPCEPRAGEWATWSTWSQCSATCGAGVKRRTRYCRSGSCPGNYRESAICNDRECESRNAAWGVEYLNMFESQIDHCLLRSLISMRA</sequence>
<dbReference type="FunFam" id="2.20.100.10:FF:000128">
    <property type="entry name" value="A disintegrin and metalloproteinase with thrombospondin motifs adt-2"/>
    <property type="match status" value="1"/>
</dbReference>
<proteinExistence type="predicted"/>
<dbReference type="InterPro" id="IPR052065">
    <property type="entry name" value="Compl_asym_regulator"/>
</dbReference>
<dbReference type="Pfam" id="PF00090">
    <property type="entry name" value="TSP_1"/>
    <property type="match status" value="1"/>
</dbReference>
<gene>
    <name evidence="3" type="ORF">KIN20_003985</name>
</gene>
<dbReference type="PRINTS" id="PR01705">
    <property type="entry name" value="TSP1REPEAT"/>
</dbReference>
<name>A0AAD5LZZ2_PARTN</name>
<dbReference type="Proteomes" id="UP001196413">
    <property type="component" value="Unassembled WGS sequence"/>
</dbReference>
<keyword evidence="2" id="KW-1015">Disulfide bond</keyword>
<protein>
    <submittedName>
        <fullName evidence="3">Uncharacterized protein</fullName>
    </submittedName>
</protein>
<dbReference type="PANTHER" id="PTHR22906">
    <property type="entry name" value="PROPERDIN"/>
    <property type="match status" value="1"/>
</dbReference>
<evidence type="ECO:0000256" key="1">
    <source>
        <dbReference type="ARBA" id="ARBA00022737"/>
    </source>
</evidence>
<evidence type="ECO:0000313" key="4">
    <source>
        <dbReference type="Proteomes" id="UP001196413"/>
    </source>
</evidence>
<organism evidence="3 4">
    <name type="scientific">Parelaphostrongylus tenuis</name>
    <name type="common">Meningeal worm</name>
    <dbReference type="NCBI Taxonomy" id="148309"/>
    <lineage>
        <taxon>Eukaryota</taxon>
        <taxon>Metazoa</taxon>
        <taxon>Ecdysozoa</taxon>
        <taxon>Nematoda</taxon>
        <taxon>Chromadorea</taxon>
        <taxon>Rhabditida</taxon>
        <taxon>Rhabditina</taxon>
        <taxon>Rhabditomorpha</taxon>
        <taxon>Strongyloidea</taxon>
        <taxon>Metastrongylidae</taxon>
        <taxon>Parelaphostrongylus</taxon>
    </lineage>
</organism>
<comment type="caution">
    <text evidence="3">The sequence shown here is derived from an EMBL/GenBank/DDBJ whole genome shotgun (WGS) entry which is preliminary data.</text>
</comment>
<evidence type="ECO:0000256" key="2">
    <source>
        <dbReference type="ARBA" id="ARBA00023157"/>
    </source>
</evidence>
<dbReference type="Gene3D" id="2.20.100.10">
    <property type="entry name" value="Thrombospondin type-1 (TSP1) repeat"/>
    <property type="match status" value="1"/>
</dbReference>
<dbReference type="InterPro" id="IPR036383">
    <property type="entry name" value="TSP1_rpt_sf"/>
</dbReference>
<evidence type="ECO:0000313" key="3">
    <source>
        <dbReference type="EMBL" id="KAJ1348635.1"/>
    </source>
</evidence>
<keyword evidence="1" id="KW-0677">Repeat</keyword>
<dbReference type="AlphaFoldDB" id="A0AAD5LZZ2"/>
<dbReference type="EMBL" id="JAHQIW010000531">
    <property type="protein sequence ID" value="KAJ1348635.1"/>
    <property type="molecule type" value="Genomic_DNA"/>
</dbReference>
<accession>A0AAD5LZZ2</accession>
<keyword evidence="4" id="KW-1185">Reference proteome</keyword>
<dbReference type="InterPro" id="IPR000884">
    <property type="entry name" value="TSP1_rpt"/>
</dbReference>
<dbReference type="SUPFAM" id="SSF82895">
    <property type="entry name" value="TSP-1 type 1 repeat"/>
    <property type="match status" value="1"/>
</dbReference>
<reference evidence="3" key="1">
    <citation type="submission" date="2021-06" db="EMBL/GenBank/DDBJ databases">
        <title>Parelaphostrongylus tenuis whole genome reference sequence.</title>
        <authorList>
            <person name="Garwood T.J."/>
            <person name="Larsen P.A."/>
            <person name="Fountain-Jones N.M."/>
            <person name="Garbe J.R."/>
            <person name="Macchietto M.G."/>
            <person name="Kania S.A."/>
            <person name="Gerhold R.W."/>
            <person name="Richards J.E."/>
            <person name="Wolf T.M."/>
        </authorList>
    </citation>
    <scope>NUCLEOTIDE SEQUENCE</scope>
    <source>
        <strain evidence="3">MNPRO001-30</strain>
        <tissue evidence="3">Meninges</tissue>
    </source>
</reference>
<dbReference type="SMART" id="SM00209">
    <property type="entry name" value="TSP1"/>
    <property type="match status" value="1"/>
</dbReference>